<reference evidence="1" key="1">
    <citation type="submission" date="2021-02" db="EMBL/GenBank/DDBJ databases">
        <authorList>
            <consortium name="DOE Joint Genome Institute"/>
            <person name="Ahrendt S."/>
            <person name="Looney B.P."/>
            <person name="Miyauchi S."/>
            <person name="Morin E."/>
            <person name="Drula E."/>
            <person name="Courty P.E."/>
            <person name="Chicoki N."/>
            <person name="Fauchery L."/>
            <person name="Kohler A."/>
            <person name="Kuo A."/>
            <person name="Labutti K."/>
            <person name="Pangilinan J."/>
            <person name="Lipzen A."/>
            <person name="Riley R."/>
            <person name="Andreopoulos W."/>
            <person name="He G."/>
            <person name="Johnson J."/>
            <person name="Barry K.W."/>
            <person name="Grigoriev I.V."/>
            <person name="Nagy L."/>
            <person name="Hibbett D."/>
            <person name="Henrissat B."/>
            <person name="Matheny P.B."/>
            <person name="Labbe J."/>
            <person name="Martin F."/>
        </authorList>
    </citation>
    <scope>NUCLEOTIDE SEQUENCE</scope>
    <source>
        <strain evidence="1">FP105234-sp</strain>
    </source>
</reference>
<protein>
    <submittedName>
        <fullName evidence="1">Uncharacterized protein</fullName>
    </submittedName>
</protein>
<name>A0ACB8RQL4_9AGAM</name>
<keyword evidence="2" id="KW-1185">Reference proteome</keyword>
<evidence type="ECO:0000313" key="1">
    <source>
        <dbReference type="EMBL" id="KAI0046378.1"/>
    </source>
</evidence>
<organism evidence="1 2">
    <name type="scientific">Auriscalpium vulgare</name>
    <dbReference type="NCBI Taxonomy" id="40419"/>
    <lineage>
        <taxon>Eukaryota</taxon>
        <taxon>Fungi</taxon>
        <taxon>Dikarya</taxon>
        <taxon>Basidiomycota</taxon>
        <taxon>Agaricomycotina</taxon>
        <taxon>Agaricomycetes</taxon>
        <taxon>Russulales</taxon>
        <taxon>Auriscalpiaceae</taxon>
        <taxon>Auriscalpium</taxon>
    </lineage>
</organism>
<evidence type="ECO:0000313" key="2">
    <source>
        <dbReference type="Proteomes" id="UP000814033"/>
    </source>
</evidence>
<accession>A0ACB8RQL4</accession>
<proteinExistence type="predicted"/>
<sequence length="301" mass="33812">MSALSSPASTELQLQPQDAAPPFDGPFADMILRSCDGIRFHVSKYILSIASPVFADMFRLAVAAASLDEMCDGLPMVPMTEDAATLDLLLRWCYPTPRPPLATLEDVQRMVGAMQKYDIHAFDEVAQEALQMHLARDPSAMLSIAIKFRMCEWTRRAVLALPLATLMSHPGLADRTLLALIRYHTACGAAASAVTSRRDFFEDTFFTTEYGGPCCQYCSCLDHQGSSWSAPRFVWNFLDQADHALLLHPHRDAVISLCKIEECDRCRRAYEQQRDIEKLVQRLVREVNVAVEQVPVPDFWL</sequence>
<comment type="caution">
    <text evidence="1">The sequence shown here is derived from an EMBL/GenBank/DDBJ whole genome shotgun (WGS) entry which is preliminary data.</text>
</comment>
<reference evidence="1" key="2">
    <citation type="journal article" date="2022" name="New Phytol.">
        <title>Evolutionary transition to the ectomycorrhizal habit in the genomes of a hyperdiverse lineage of mushroom-forming fungi.</title>
        <authorList>
            <person name="Looney B."/>
            <person name="Miyauchi S."/>
            <person name="Morin E."/>
            <person name="Drula E."/>
            <person name="Courty P.E."/>
            <person name="Kohler A."/>
            <person name="Kuo A."/>
            <person name="LaButti K."/>
            <person name="Pangilinan J."/>
            <person name="Lipzen A."/>
            <person name="Riley R."/>
            <person name="Andreopoulos W."/>
            <person name="He G."/>
            <person name="Johnson J."/>
            <person name="Nolan M."/>
            <person name="Tritt A."/>
            <person name="Barry K.W."/>
            <person name="Grigoriev I.V."/>
            <person name="Nagy L.G."/>
            <person name="Hibbett D."/>
            <person name="Henrissat B."/>
            <person name="Matheny P.B."/>
            <person name="Labbe J."/>
            <person name="Martin F.M."/>
        </authorList>
    </citation>
    <scope>NUCLEOTIDE SEQUENCE</scope>
    <source>
        <strain evidence="1">FP105234-sp</strain>
    </source>
</reference>
<dbReference type="EMBL" id="MU275927">
    <property type="protein sequence ID" value="KAI0046378.1"/>
    <property type="molecule type" value="Genomic_DNA"/>
</dbReference>
<gene>
    <name evidence="1" type="ORF">FA95DRAFT_1560156</name>
</gene>
<dbReference type="Proteomes" id="UP000814033">
    <property type="component" value="Unassembled WGS sequence"/>
</dbReference>